<protein>
    <submittedName>
        <fullName evidence="2">Uncharacterized protein</fullName>
    </submittedName>
</protein>
<feature type="transmembrane region" description="Helical" evidence="1">
    <location>
        <begin position="73"/>
        <end position="90"/>
    </location>
</feature>
<dbReference type="EMBL" id="CP022728">
    <property type="protein sequence ID" value="AST49266.1"/>
    <property type="molecule type" value="Genomic_DNA"/>
</dbReference>
<geneLocation type="plasmid" evidence="2">
    <name>p35K</name>
</geneLocation>
<dbReference type="RefSeq" id="WP_089584359.1">
    <property type="nucleotide sequence ID" value="NZ_CP022728.1"/>
</dbReference>
<keyword evidence="1" id="KW-0472">Membrane</keyword>
<proteinExistence type="predicted"/>
<keyword evidence="1" id="KW-0812">Transmembrane</keyword>
<name>A0A223HH47_ECO57</name>
<sequence length="110" mass="13239">MRYECNRGRIYGQKGTDLWLKRDRFMVLGVFIWGQIYGQRGTDLWSKGDRFSVDNFFIHRLWITFKRFDLDSLLIRIGLVIYITFSVFWIDVLLGMDSHLIYHLPTLIGW</sequence>
<accession>A0A223HH47</accession>
<keyword evidence="2" id="KW-0614">Plasmid</keyword>
<evidence type="ECO:0000313" key="2">
    <source>
        <dbReference type="EMBL" id="AST49266.1"/>
    </source>
</evidence>
<organism evidence="2">
    <name type="scientific">Escherichia coli O157:H7</name>
    <dbReference type="NCBI Taxonomy" id="83334"/>
    <lineage>
        <taxon>Bacteria</taxon>
        <taxon>Pseudomonadati</taxon>
        <taxon>Pseudomonadota</taxon>
        <taxon>Gammaproteobacteria</taxon>
        <taxon>Enterobacterales</taxon>
        <taxon>Enterobacteriaceae</taxon>
        <taxon>Escherichia</taxon>
    </lineage>
</organism>
<dbReference type="AlphaFoldDB" id="A0A223HH47"/>
<keyword evidence="1" id="KW-1133">Transmembrane helix</keyword>
<evidence type="ECO:0000256" key="1">
    <source>
        <dbReference type="SAM" id="Phobius"/>
    </source>
</evidence>
<gene>
    <name evidence="2" type="ORF">A8V30_32330</name>
</gene>
<reference evidence="2" key="1">
    <citation type="submission" date="2017-08" db="EMBL/GenBank/DDBJ databases">
        <authorList>
            <person name="de Groot N.N."/>
        </authorList>
    </citation>
    <scope>NUCLEOTIDE SEQUENCE</scope>
    <source>
        <strain evidence="2">FRIK2069</strain>
        <plasmid evidence="2">p35K</plasmid>
    </source>
</reference>